<name>A0ABS4EN62_9HYPH</name>
<dbReference type="Proteomes" id="UP000823786">
    <property type="component" value="Unassembled WGS sequence"/>
</dbReference>
<proteinExistence type="predicted"/>
<dbReference type="EMBL" id="JAGGJV010000005">
    <property type="protein sequence ID" value="MBP1859370.1"/>
    <property type="molecule type" value="Genomic_DNA"/>
</dbReference>
<evidence type="ECO:0008006" key="3">
    <source>
        <dbReference type="Google" id="ProtNLM"/>
    </source>
</evidence>
<evidence type="ECO:0000313" key="2">
    <source>
        <dbReference type="Proteomes" id="UP000823786"/>
    </source>
</evidence>
<evidence type="ECO:0000313" key="1">
    <source>
        <dbReference type="EMBL" id="MBP1859370.1"/>
    </source>
</evidence>
<comment type="caution">
    <text evidence="1">The sequence shown here is derived from an EMBL/GenBank/DDBJ whole genome shotgun (WGS) entry which is preliminary data.</text>
</comment>
<dbReference type="RefSeq" id="WP_209853428.1">
    <property type="nucleotide sequence ID" value="NZ_JAGGJV010000005.1"/>
</dbReference>
<keyword evidence="2" id="KW-1185">Reference proteome</keyword>
<reference evidence="1 2" key="1">
    <citation type="submission" date="2021-03" db="EMBL/GenBank/DDBJ databases">
        <title>Genomic Encyclopedia of Type Strains, Phase IV (KMG-IV): sequencing the most valuable type-strain genomes for metagenomic binning, comparative biology and taxonomic classification.</title>
        <authorList>
            <person name="Goeker M."/>
        </authorList>
    </citation>
    <scope>NUCLEOTIDE SEQUENCE [LARGE SCALE GENOMIC DNA]</scope>
    <source>
        <strain evidence="1 2">DSM 26427</strain>
    </source>
</reference>
<organism evidence="1 2">
    <name type="scientific">Rhizobium herbae</name>
    <dbReference type="NCBI Taxonomy" id="508661"/>
    <lineage>
        <taxon>Bacteria</taxon>
        <taxon>Pseudomonadati</taxon>
        <taxon>Pseudomonadota</taxon>
        <taxon>Alphaproteobacteria</taxon>
        <taxon>Hyphomicrobiales</taxon>
        <taxon>Rhizobiaceae</taxon>
        <taxon>Rhizobium/Agrobacterium group</taxon>
        <taxon>Rhizobium</taxon>
    </lineage>
</organism>
<accession>A0ABS4EN62</accession>
<sequence>MSKEKAIEFLERLENDEDFRKAVIDARNKLFGAGQTGTPTPDIIAELGFNSQDMHEAMYARGSNLSTDQIRSITGGAEKMPIDKLETIALMHIYGVTQAEAPPES</sequence>
<gene>
    <name evidence="1" type="ORF">J2Z75_002887</name>
</gene>
<protein>
    <recommendedName>
        <fullName evidence="3">Nif11-like leader peptide family natural product</fullName>
    </recommendedName>
</protein>